<evidence type="ECO:0000259" key="1">
    <source>
        <dbReference type="Pfam" id="PF01593"/>
    </source>
</evidence>
<dbReference type="GO" id="GO:0005829">
    <property type="term" value="C:cytosol"/>
    <property type="evidence" value="ECO:0007669"/>
    <property type="project" value="TreeGrafter"/>
</dbReference>
<evidence type="ECO:0000313" key="3">
    <source>
        <dbReference type="Proteomes" id="UP000319342"/>
    </source>
</evidence>
<dbReference type="GO" id="GO:0016491">
    <property type="term" value="F:oxidoreductase activity"/>
    <property type="evidence" value="ECO:0007669"/>
    <property type="project" value="InterPro"/>
</dbReference>
<dbReference type="SUPFAM" id="SSF51905">
    <property type="entry name" value="FAD/NAD(P)-binding domain"/>
    <property type="match status" value="1"/>
</dbReference>
<evidence type="ECO:0000313" key="2">
    <source>
        <dbReference type="EMBL" id="QDU84584.1"/>
    </source>
</evidence>
<dbReference type="Gene3D" id="3.50.50.60">
    <property type="entry name" value="FAD/NAD(P)-binding domain"/>
    <property type="match status" value="1"/>
</dbReference>
<feature type="domain" description="Amine oxidase" evidence="1">
    <location>
        <begin position="10"/>
        <end position="347"/>
    </location>
</feature>
<dbReference type="RefSeq" id="WP_145186392.1">
    <property type="nucleotide sequence ID" value="NZ_CP036290.1"/>
</dbReference>
<proteinExistence type="predicted"/>
<keyword evidence="3" id="KW-1185">Reference proteome</keyword>
<dbReference type="GO" id="GO:0008767">
    <property type="term" value="F:UDP-galactopyranose mutase activity"/>
    <property type="evidence" value="ECO:0007669"/>
    <property type="project" value="TreeGrafter"/>
</dbReference>
<dbReference type="PRINTS" id="PR00419">
    <property type="entry name" value="ADXRDTASE"/>
</dbReference>
<dbReference type="OrthoDB" id="9769600at2"/>
<protein>
    <recommendedName>
        <fullName evidence="1">Amine oxidase domain-containing protein</fullName>
    </recommendedName>
</protein>
<sequence length="446" mass="48980">MKIAILGAGVSGMSLARFLVEGGIEQDSITLFEAAPVAGGLCRSKRVGEFTYDVAGGHILFSKDAEAMAWMKEQAGGEDAFVKRDRNTKIRFGSEWVHYPFENGLGDLPEGPRFECVSGYVKAWHERMGPDGTTPVTEAPKDFASWIRWRFGDGIADHFMDPYNEKIWKRPLADITSEWVAGRVPDAPVDDVLKSAIGMRTEGYTHQSVFYYPKENGFQAITDGLAAKLESRIRLSTPVQHVARKGEGYTVDGEEFDQVICTLPLDVLPRIVEGLDAGAVQAMESLEYNAVTCVLVALDRPEQPNLSWIYLPHTEQGPANRVTYMSNYSPGNAPEGQTSLMAEITSNGRGEAPGPQIAEETVEGLLAAGLLHREEVLFTDISTSNHAYVVYDHGFSAKRAAALEGLERLGIVPLGRFGRYEYDNSDQCVIKARALAAELVPKWTQG</sequence>
<accession>A0A518CZC8</accession>
<dbReference type="InterPro" id="IPR002937">
    <property type="entry name" value="Amino_oxidase"/>
</dbReference>
<dbReference type="InterPro" id="IPR036188">
    <property type="entry name" value="FAD/NAD-bd_sf"/>
</dbReference>
<reference evidence="2 3" key="1">
    <citation type="submission" date="2019-02" db="EMBL/GenBank/DDBJ databases">
        <title>Deep-cultivation of Planctomycetes and their phenomic and genomic characterization uncovers novel biology.</title>
        <authorList>
            <person name="Wiegand S."/>
            <person name="Jogler M."/>
            <person name="Boedeker C."/>
            <person name="Pinto D."/>
            <person name="Vollmers J."/>
            <person name="Rivas-Marin E."/>
            <person name="Kohn T."/>
            <person name="Peeters S.H."/>
            <person name="Heuer A."/>
            <person name="Rast P."/>
            <person name="Oberbeckmann S."/>
            <person name="Bunk B."/>
            <person name="Jeske O."/>
            <person name="Meyerdierks A."/>
            <person name="Storesund J.E."/>
            <person name="Kallscheuer N."/>
            <person name="Luecker S."/>
            <person name="Lage O.M."/>
            <person name="Pohl T."/>
            <person name="Merkel B.J."/>
            <person name="Hornburger P."/>
            <person name="Mueller R.-W."/>
            <person name="Bruemmer F."/>
            <person name="Labrenz M."/>
            <person name="Spormann A.M."/>
            <person name="Op den Camp H."/>
            <person name="Overmann J."/>
            <person name="Amann R."/>
            <person name="Jetten M.S.M."/>
            <person name="Mascher T."/>
            <person name="Medema M.H."/>
            <person name="Devos D.P."/>
            <person name="Kaster A.-K."/>
            <person name="Ovreas L."/>
            <person name="Rohde M."/>
            <person name="Galperin M.Y."/>
            <person name="Jogler C."/>
        </authorList>
    </citation>
    <scope>NUCLEOTIDE SEQUENCE [LARGE SCALE GENOMIC DNA]</scope>
    <source>
        <strain evidence="2 3">Pla163</strain>
    </source>
</reference>
<dbReference type="GO" id="GO:0050660">
    <property type="term" value="F:flavin adenine dinucleotide binding"/>
    <property type="evidence" value="ECO:0007669"/>
    <property type="project" value="TreeGrafter"/>
</dbReference>
<dbReference type="Proteomes" id="UP000319342">
    <property type="component" value="Chromosome"/>
</dbReference>
<organism evidence="2 3">
    <name type="scientific">Rohdeia mirabilis</name>
    <dbReference type="NCBI Taxonomy" id="2528008"/>
    <lineage>
        <taxon>Bacteria</taxon>
        <taxon>Pseudomonadati</taxon>
        <taxon>Planctomycetota</taxon>
        <taxon>Planctomycetia</taxon>
        <taxon>Planctomycetia incertae sedis</taxon>
        <taxon>Rohdeia</taxon>
    </lineage>
</organism>
<dbReference type="PANTHER" id="PTHR21197">
    <property type="entry name" value="UDP-GALACTOPYRANOSE MUTASE"/>
    <property type="match status" value="1"/>
</dbReference>
<dbReference type="EMBL" id="CP036290">
    <property type="protein sequence ID" value="QDU84584.1"/>
    <property type="molecule type" value="Genomic_DNA"/>
</dbReference>
<dbReference type="AlphaFoldDB" id="A0A518CZC8"/>
<dbReference type="Pfam" id="PF01593">
    <property type="entry name" value="Amino_oxidase"/>
    <property type="match status" value="1"/>
</dbReference>
<name>A0A518CZC8_9BACT</name>
<gene>
    <name evidence="2" type="ORF">Pla163_16950</name>
</gene>
<dbReference type="PANTHER" id="PTHR21197:SF0">
    <property type="entry name" value="UDP-GALACTOPYRANOSE MUTASE"/>
    <property type="match status" value="1"/>
</dbReference>